<dbReference type="EMBL" id="SJPL01000001">
    <property type="protein sequence ID" value="TWT72615.1"/>
    <property type="molecule type" value="Genomic_DNA"/>
</dbReference>
<reference evidence="1 2" key="1">
    <citation type="submission" date="2019-02" db="EMBL/GenBank/DDBJ databases">
        <title>Deep-cultivation of Planctomycetes and their phenomic and genomic characterization uncovers novel biology.</title>
        <authorList>
            <person name="Wiegand S."/>
            <person name="Jogler M."/>
            <person name="Boedeker C."/>
            <person name="Pinto D."/>
            <person name="Vollmers J."/>
            <person name="Rivas-Marin E."/>
            <person name="Kohn T."/>
            <person name="Peeters S.H."/>
            <person name="Heuer A."/>
            <person name="Rast P."/>
            <person name="Oberbeckmann S."/>
            <person name="Bunk B."/>
            <person name="Jeske O."/>
            <person name="Meyerdierks A."/>
            <person name="Storesund J.E."/>
            <person name="Kallscheuer N."/>
            <person name="Luecker S."/>
            <person name="Lage O.M."/>
            <person name="Pohl T."/>
            <person name="Merkel B.J."/>
            <person name="Hornburger P."/>
            <person name="Mueller R.-W."/>
            <person name="Bruemmer F."/>
            <person name="Labrenz M."/>
            <person name="Spormann A.M."/>
            <person name="Op Den Camp H."/>
            <person name="Overmann J."/>
            <person name="Amann R."/>
            <person name="Jetten M.S.M."/>
            <person name="Mascher T."/>
            <person name="Medema M.H."/>
            <person name="Devos D.P."/>
            <person name="Kaster A.-K."/>
            <person name="Ovreas L."/>
            <person name="Rohde M."/>
            <person name="Galperin M.Y."/>
            <person name="Jogler C."/>
        </authorList>
    </citation>
    <scope>NUCLEOTIDE SEQUENCE [LARGE SCALE GENOMIC DNA]</scope>
    <source>
        <strain evidence="1 2">Pan14r</strain>
    </source>
</reference>
<accession>A0A5C5YE95</accession>
<dbReference type="Proteomes" id="UP000317238">
    <property type="component" value="Unassembled WGS sequence"/>
</dbReference>
<protein>
    <submittedName>
        <fullName evidence="1">Uncharacterized protein</fullName>
    </submittedName>
</protein>
<dbReference type="RefSeq" id="WP_197204002.1">
    <property type="nucleotide sequence ID" value="NZ_SJPL01000001.1"/>
</dbReference>
<evidence type="ECO:0000313" key="2">
    <source>
        <dbReference type="Proteomes" id="UP000317238"/>
    </source>
</evidence>
<gene>
    <name evidence="1" type="ORF">Pan14r_49350</name>
</gene>
<dbReference type="AlphaFoldDB" id="A0A5C5YE95"/>
<evidence type="ECO:0000313" key="1">
    <source>
        <dbReference type="EMBL" id="TWT72615.1"/>
    </source>
</evidence>
<proteinExistence type="predicted"/>
<organism evidence="1 2">
    <name type="scientific">Crateriforma conspicua</name>
    <dbReference type="NCBI Taxonomy" id="2527996"/>
    <lineage>
        <taxon>Bacteria</taxon>
        <taxon>Pseudomonadati</taxon>
        <taxon>Planctomycetota</taxon>
        <taxon>Planctomycetia</taxon>
        <taxon>Planctomycetales</taxon>
        <taxon>Planctomycetaceae</taxon>
        <taxon>Crateriforma</taxon>
    </lineage>
</organism>
<sequence>MLSYIEWGFSRAYVVLSSQLFVGAKRGQDKSSIRQLIAYAVSPFVNERREVTI</sequence>
<name>A0A5C5YE95_9PLAN</name>
<comment type="caution">
    <text evidence="1">The sequence shown here is derived from an EMBL/GenBank/DDBJ whole genome shotgun (WGS) entry which is preliminary data.</text>
</comment>
<keyword evidence="2" id="KW-1185">Reference proteome</keyword>